<dbReference type="Gene3D" id="1.10.260.40">
    <property type="entry name" value="lambda repressor-like DNA-binding domains"/>
    <property type="match status" value="1"/>
</dbReference>
<dbReference type="SUPFAM" id="SSF47413">
    <property type="entry name" value="lambda repressor-like DNA-binding domains"/>
    <property type="match status" value="1"/>
</dbReference>
<sequence length="278" mass="30364">MASGNRLGEYLRARRELVQPEDVGLPSGGRRRVHGLRREELALLAGISSDYYMRLEQGRDQHPSAQVLDSLARVLGLSADATAHLHQLAQPASGQGMARKADEIPASLLRLMNSWTTEAAYVQDRLWNILASNALAVALSPVYAPGSNPLRAVFLDPDQREFRREWEQLTADGVAGLRSLAGPNVDDPDLLELVDELSADSERFRELWDRHDIATRRGGINRLNHPDVGPLDLNAEKLDITGTEGLTLVIFHATPNTPTAQALAALASRISPLAAPVE</sequence>
<dbReference type="InterPro" id="IPR041413">
    <property type="entry name" value="MLTR_LBD"/>
</dbReference>
<dbReference type="Pfam" id="PF13560">
    <property type="entry name" value="HTH_31"/>
    <property type="match status" value="1"/>
</dbReference>
<dbReference type="Pfam" id="PF17765">
    <property type="entry name" value="MLTR_LBD"/>
    <property type="match status" value="1"/>
</dbReference>
<dbReference type="InterPro" id="IPR001387">
    <property type="entry name" value="Cro/C1-type_HTH"/>
</dbReference>
<dbReference type="PROSITE" id="PS50943">
    <property type="entry name" value="HTH_CROC1"/>
    <property type="match status" value="1"/>
</dbReference>
<comment type="caution">
    <text evidence="2">The sequence shown here is derived from an EMBL/GenBank/DDBJ whole genome shotgun (WGS) entry which is preliminary data.</text>
</comment>
<dbReference type="InterPro" id="IPR010982">
    <property type="entry name" value="Lambda_DNA-bd_dom_sf"/>
</dbReference>
<evidence type="ECO:0000313" key="3">
    <source>
        <dbReference type="Proteomes" id="UP000295818"/>
    </source>
</evidence>
<name>A0ABY2BE51_9ACTN</name>
<reference evidence="2 3" key="1">
    <citation type="journal article" date="2015" name="Stand. Genomic Sci.">
        <title>Genomic Encyclopedia of Bacterial and Archaeal Type Strains, Phase III: the genomes of soil and plant-associated and newly described type strains.</title>
        <authorList>
            <person name="Whitman W.B."/>
            <person name="Woyke T."/>
            <person name="Klenk H.P."/>
            <person name="Zhou Y."/>
            <person name="Lilburn T.G."/>
            <person name="Beck B.J."/>
            <person name="De Vos P."/>
            <person name="Vandamme P."/>
            <person name="Eisen J.A."/>
            <person name="Garrity G."/>
            <person name="Hugenholtz P."/>
            <person name="Kyrpides N.C."/>
        </authorList>
    </citation>
    <scope>NUCLEOTIDE SEQUENCE [LARGE SCALE GENOMIC DNA]</scope>
    <source>
        <strain evidence="2 3">VKM Ac-2538</strain>
    </source>
</reference>
<proteinExistence type="predicted"/>
<dbReference type="RefSeq" id="WP_132192296.1">
    <property type="nucleotide sequence ID" value="NZ_SLWM01000014.1"/>
</dbReference>
<dbReference type="PANTHER" id="PTHR35010">
    <property type="entry name" value="BLL4672 PROTEIN-RELATED"/>
    <property type="match status" value="1"/>
</dbReference>
<dbReference type="EMBL" id="SLWM01000014">
    <property type="protein sequence ID" value="TCO17448.1"/>
    <property type="molecule type" value="Genomic_DNA"/>
</dbReference>
<dbReference type="SMART" id="SM00530">
    <property type="entry name" value="HTH_XRE"/>
    <property type="match status" value="1"/>
</dbReference>
<keyword evidence="3" id="KW-1185">Reference proteome</keyword>
<evidence type="ECO:0000313" key="2">
    <source>
        <dbReference type="EMBL" id="TCO17448.1"/>
    </source>
</evidence>
<evidence type="ECO:0000259" key="1">
    <source>
        <dbReference type="PROSITE" id="PS50943"/>
    </source>
</evidence>
<dbReference type="Proteomes" id="UP000295818">
    <property type="component" value="Unassembled WGS sequence"/>
</dbReference>
<gene>
    <name evidence="2" type="ORF">EV644_11496</name>
</gene>
<organism evidence="2 3">
    <name type="scientific">Kribbella orskensis</name>
    <dbReference type="NCBI Taxonomy" id="2512216"/>
    <lineage>
        <taxon>Bacteria</taxon>
        <taxon>Bacillati</taxon>
        <taxon>Actinomycetota</taxon>
        <taxon>Actinomycetes</taxon>
        <taxon>Propionibacteriales</taxon>
        <taxon>Kribbellaceae</taxon>
        <taxon>Kribbella</taxon>
    </lineage>
</organism>
<feature type="domain" description="HTH cro/C1-type" evidence="1">
    <location>
        <begin position="31"/>
        <end position="82"/>
    </location>
</feature>
<protein>
    <submittedName>
        <fullName evidence="2">Transcriptional regulator with XRE-family HTH domain</fullName>
    </submittedName>
</protein>
<accession>A0ABY2BE51</accession>
<dbReference type="CDD" id="cd00093">
    <property type="entry name" value="HTH_XRE"/>
    <property type="match status" value="1"/>
</dbReference>
<dbReference type="Gene3D" id="3.30.450.180">
    <property type="match status" value="1"/>
</dbReference>
<dbReference type="PANTHER" id="PTHR35010:SF2">
    <property type="entry name" value="BLL4672 PROTEIN"/>
    <property type="match status" value="1"/>
</dbReference>